<keyword evidence="1" id="KW-0472">Membrane</keyword>
<organism evidence="2 3">
    <name type="scientific">Psychromonas arctica</name>
    <dbReference type="NCBI Taxonomy" id="168275"/>
    <lineage>
        <taxon>Bacteria</taxon>
        <taxon>Pseudomonadati</taxon>
        <taxon>Pseudomonadota</taxon>
        <taxon>Gammaproteobacteria</taxon>
        <taxon>Alteromonadales</taxon>
        <taxon>Psychromonadaceae</taxon>
        <taxon>Psychromonas</taxon>
    </lineage>
</organism>
<protein>
    <submittedName>
        <fullName evidence="2">DUF2937 family protein</fullName>
    </submittedName>
</protein>
<evidence type="ECO:0000256" key="1">
    <source>
        <dbReference type="SAM" id="Phobius"/>
    </source>
</evidence>
<dbReference type="Proteomes" id="UP001366060">
    <property type="component" value="Unassembled WGS sequence"/>
</dbReference>
<dbReference type="EMBL" id="JBAKBA010000006">
    <property type="protein sequence ID" value="MEL0658312.1"/>
    <property type="molecule type" value="Genomic_DNA"/>
</dbReference>
<keyword evidence="1" id="KW-0812">Transmembrane</keyword>
<dbReference type="InterPro" id="IPR022584">
    <property type="entry name" value="DUF2937"/>
</dbReference>
<keyword evidence="1" id="KW-1133">Transmembrane helix</keyword>
<evidence type="ECO:0000313" key="2">
    <source>
        <dbReference type="EMBL" id="MEL0658312.1"/>
    </source>
</evidence>
<evidence type="ECO:0000313" key="3">
    <source>
        <dbReference type="Proteomes" id="UP001366060"/>
    </source>
</evidence>
<proteinExistence type="predicted"/>
<sequence>MLSVIKRYSLQLVFTLSLLLGLQLPNFLQQYELRLQGHFVEAQQQLAAFQSLANKYFSGDLSALITKHKNSKDSLYREEALVIENTYSRVQFLQQKIDNLNQPIWYKLWELTQQINDPIVNETWTGYQANVLLNQQAILVGVSVAVTLMLSLEFFLYLIKLVLLTLFLQAKSKPEDNY</sequence>
<accession>A0ABU9H9J3</accession>
<gene>
    <name evidence="2" type="ORF">V6255_04080</name>
</gene>
<dbReference type="Pfam" id="PF11157">
    <property type="entry name" value="DUF2937"/>
    <property type="match status" value="1"/>
</dbReference>
<feature type="transmembrane region" description="Helical" evidence="1">
    <location>
        <begin position="138"/>
        <end position="168"/>
    </location>
</feature>
<reference evidence="2 3" key="1">
    <citation type="submission" date="2024-02" db="EMBL/GenBank/DDBJ databases">
        <title>Bacteria isolated from the canopy kelp, Nereocystis luetkeana.</title>
        <authorList>
            <person name="Pfister C.A."/>
            <person name="Younker I.T."/>
            <person name="Light S.H."/>
        </authorList>
    </citation>
    <scope>NUCLEOTIDE SEQUENCE [LARGE SCALE GENOMIC DNA]</scope>
    <source>
        <strain evidence="2 3">TI.2.07</strain>
    </source>
</reference>
<keyword evidence="3" id="KW-1185">Reference proteome</keyword>
<dbReference type="RefSeq" id="WP_341626985.1">
    <property type="nucleotide sequence ID" value="NZ_JBAKBA010000006.1"/>
</dbReference>
<comment type="caution">
    <text evidence="2">The sequence shown here is derived from an EMBL/GenBank/DDBJ whole genome shotgun (WGS) entry which is preliminary data.</text>
</comment>
<name>A0ABU9H9J3_9GAMM</name>